<dbReference type="EMBL" id="JAPVES010000030">
    <property type="protein sequence ID" value="MCZ3373749.1"/>
    <property type="molecule type" value="Genomic_DNA"/>
</dbReference>
<evidence type="ECO:0000259" key="9">
    <source>
        <dbReference type="PROSITE" id="PS51012"/>
    </source>
</evidence>
<dbReference type="RefSeq" id="WP_245611223.1">
    <property type="nucleotide sequence ID" value="NZ_JAPVER010000020.1"/>
</dbReference>
<dbReference type="PANTHER" id="PTHR30413:SF8">
    <property type="entry name" value="TRANSPORT PERMEASE PROTEIN"/>
    <property type="match status" value="1"/>
</dbReference>
<sequence length="495" mass="56061">MNEIKTSNTDIGIVVILTTLSIILFNIHALNNIEIMIFLKIIVFFLLGYSLLAIIFPYNNISKTKFFLASGLWSLIIVFALALVLGVVLNFSSETFINILLIITNVFIAVAFIRRAKLSKKIENEYIVCENCRSYYKLKEGESLDDFEACRCGGRLKYADETFSPAPVNNNAVNISKGTKTNENFSKLKLLLAASLIIVLGIILNFLVGIQLTSISLSLIILSLAGYLLKVNYNVISKHRFIANFSKYRFLLLELVKRDIKIKYRRSVLGIFWSFLNPLLTMVVLTAIFTALYKSNIQNFPVYVLVGKIIFDLYAQGTSAAMNSIKKNASIIKKVYVPKYMYTLGVVLSSFVTFALSLIILFLVMVVTNAPFTIYILYAVLPILLLLIFTVGMGLILATVTVFFRDIEHLYGVFTMLLMYGSAIFYPITIIPDNYRFIFELNPVYAFISLCRDSFLYGQIFNLNTLLYASVMAVIALVLGIILFYKYQDKFILYV</sequence>
<dbReference type="Proteomes" id="UP001068021">
    <property type="component" value="Unassembled WGS sequence"/>
</dbReference>
<evidence type="ECO:0000256" key="8">
    <source>
        <dbReference type="SAM" id="Phobius"/>
    </source>
</evidence>
<dbReference type="PRINTS" id="PR00164">
    <property type="entry name" value="ABC2TRNSPORT"/>
</dbReference>
<dbReference type="AlphaFoldDB" id="A0A9E5A5T3"/>
<proteinExistence type="predicted"/>
<evidence type="ECO:0000313" key="11">
    <source>
        <dbReference type="EMBL" id="MCZ3373749.1"/>
    </source>
</evidence>
<dbReference type="EMBL" id="JAPVER010000020">
    <property type="protein sequence ID" value="MCZ3367103.1"/>
    <property type="molecule type" value="Genomic_DNA"/>
</dbReference>
<evidence type="ECO:0000256" key="4">
    <source>
        <dbReference type="ARBA" id="ARBA00022519"/>
    </source>
</evidence>
<feature type="transmembrane region" description="Helical" evidence="8">
    <location>
        <begin position="372"/>
        <end position="398"/>
    </location>
</feature>
<feature type="transmembrane region" description="Helical" evidence="8">
    <location>
        <begin position="466"/>
        <end position="485"/>
    </location>
</feature>
<keyword evidence="4" id="KW-0997">Cell inner membrane</keyword>
<dbReference type="GO" id="GO:0043190">
    <property type="term" value="C:ATP-binding cassette (ABC) transporter complex"/>
    <property type="evidence" value="ECO:0007669"/>
    <property type="project" value="InterPro"/>
</dbReference>
<feature type="transmembrane region" description="Helical" evidence="8">
    <location>
        <begin position="410"/>
        <end position="431"/>
    </location>
</feature>
<evidence type="ECO:0000256" key="2">
    <source>
        <dbReference type="ARBA" id="ARBA00022448"/>
    </source>
</evidence>
<feature type="transmembrane region" description="Helical" evidence="8">
    <location>
        <begin position="12"/>
        <end position="29"/>
    </location>
</feature>
<dbReference type="Proteomes" id="UP001074446">
    <property type="component" value="Unassembled WGS sequence"/>
</dbReference>
<keyword evidence="6 8" id="KW-1133">Transmembrane helix</keyword>
<dbReference type="InterPro" id="IPR047817">
    <property type="entry name" value="ABC2_TM_bact-type"/>
</dbReference>
<feature type="transmembrane region" description="Helical" evidence="8">
    <location>
        <begin position="342"/>
        <end position="366"/>
    </location>
</feature>
<dbReference type="GO" id="GO:0015920">
    <property type="term" value="P:lipopolysaccharide transport"/>
    <property type="evidence" value="ECO:0007669"/>
    <property type="project" value="TreeGrafter"/>
</dbReference>
<feature type="transmembrane region" description="Helical" evidence="8">
    <location>
        <begin position="66"/>
        <end position="89"/>
    </location>
</feature>
<feature type="domain" description="ABC transmembrane type-2" evidence="9">
    <location>
        <begin position="269"/>
        <end position="487"/>
    </location>
</feature>
<dbReference type="Pfam" id="PF01061">
    <property type="entry name" value="ABC2_membrane"/>
    <property type="match status" value="1"/>
</dbReference>
<evidence type="ECO:0000256" key="3">
    <source>
        <dbReference type="ARBA" id="ARBA00022475"/>
    </source>
</evidence>
<keyword evidence="2" id="KW-0813">Transport</keyword>
<comment type="subcellular location">
    <subcellularLocation>
        <location evidence="1">Cell inner membrane</location>
        <topology evidence="1">Multi-pass membrane protein</topology>
    </subcellularLocation>
</comment>
<evidence type="ECO:0000256" key="5">
    <source>
        <dbReference type="ARBA" id="ARBA00022692"/>
    </source>
</evidence>
<organism evidence="11">
    <name type="scientific">Methanobacterium veterum</name>
    <dbReference type="NCBI Taxonomy" id="408577"/>
    <lineage>
        <taxon>Archaea</taxon>
        <taxon>Methanobacteriati</taxon>
        <taxon>Methanobacteriota</taxon>
        <taxon>Methanomada group</taxon>
        <taxon>Methanobacteria</taxon>
        <taxon>Methanobacteriales</taxon>
        <taxon>Methanobacteriaceae</taxon>
        <taxon>Methanobacterium</taxon>
    </lineage>
</organism>
<feature type="transmembrane region" description="Helical" evidence="8">
    <location>
        <begin position="268"/>
        <end position="294"/>
    </location>
</feature>
<keyword evidence="7 8" id="KW-0472">Membrane</keyword>
<keyword evidence="5 8" id="KW-0812">Transmembrane</keyword>
<dbReference type="InterPro" id="IPR013525">
    <property type="entry name" value="ABC2_TM"/>
</dbReference>
<gene>
    <name evidence="11" type="ORF">O3H35_13955</name>
    <name evidence="10" type="ORF">O3H54_14535</name>
</gene>
<dbReference type="GO" id="GO:0140359">
    <property type="term" value="F:ABC-type transporter activity"/>
    <property type="evidence" value="ECO:0007669"/>
    <property type="project" value="InterPro"/>
</dbReference>
<dbReference type="PROSITE" id="PS51012">
    <property type="entry name" value="ABC_TM2"/>
    <property type="match status" value="1"/>
</dbReference>
<accession>A0A9E5A5T3</accession>
<feature type="transmembrane region" description="Helical" evidence="8">
    <location>
        <begin position="190"/>
        <end position="208"/>
    </location>
</feature>
<feature type="transmembrane region" description="Helical" evidence="8">
    <location>
        <begin position="35"/>
        <end position="54"/>
    </location>
</feature>
<keyword evidence="12" id="KW-1185">Reference proteome</keyword>
<evidence type="ECO:0000256" key="7">
    <source>
        <dbReference type="ARBA" id="ARBA00023136"/>
    </source>
</evidence>
<comment type="caution">
    <text evidence="11">The sequence shown here is derived from an EMBL/GenBank/DDBJ whole genome shotgun (WGS) entry which is preliminary data.</text>
</comment>
<protein>
    <submittedName>
        <fullName evidence="11">ABC transporter permease</fullName>
    </submittedName>
</protein>
<dbReference type="InterPro" id="IPR000412">
    <property type="entry name" value="ABC_2_transport"/>
</dbReference>
<evidence type="ECO:0000256" key="1">
    <source>
        <dbReference type="ARBA" id="ARBA00004429"/>
    </source>
</evidence>
<dbReference type="PANTHER" id="PTHR30413">
    <property type="entry name" value="INNER MEMBRANE TRANSPORT PERMEASE"/>
    <property type="match status" value="1"/>
</dbReference>
<keyword evidence="3" id="KW-1003">Cell membrane</keyword>
<feature type="transmembrane region" description="Helical" evidence="8">
    <location>
        <begin position="300"/>
        <end position="321"/>
    </location>
</feature>
<evidence type="ECO:0000313" key="12">
    <source>
        <dbReference type="Proteomes" id="UP001068021"/>
    </source>
</evidence>
<feature type="transmembrane region" description="Helical" evidence="8">
    <location>
        <begin position="95"/>
        <end position="113"/>
    </location>
</feature>
<reference evidence="11" key="1">
    <citation type="submission" date="2022-12" db="EMBL/GenBank/DDBJ databases">
        <title>Reclassification of two methanogenic archaea species isolated from the Kolyma lowland permafrost.</title>
        <authorList>
            <person name="Trubitsyn V.E."/>
            <person name="Rivkina E.M."/>
            <person name="Shcherbakova V.A."/>
        </authorList>
    </citation>
    <scope>NUCLEOTIDE SEQUENCE</scope>
    <source>
        <strain evidence="10">M2</strain>
        <strain evidence="11">MK4</strain>
    </source>
</reference>
<feature type="transmembrane region" description="Helical" evidence="8">
    <location>
        <begin position="214"/>
        <end position="233"/>
    </location>
</feature>
<name>A0A9E5A5T3_9EURY</name>
<evidence type="ECO:0000313" key="10">
    <source>
        <dbReference type="EMBL" id="MCZ3367103.1"/>
    </source>
</evidence>
<evidence type="ECO:0000256" key="6">
    <source>
        <dbReference type="ARBA" id="ARBA00022989"/>
    </source>
</evidence>